<feature type="domain" description="PRD" evidence="2">
    <location>
        <begin position="65"/>
        <end position="170"/>
    </location>
</feature>
<reference evidence="4 5" key="1">
    <citation type="submission" date="2019-11" db="EMBL/GenBank/DDBJ databases">
        <title>Detection and genome characteristic of a blood enterococcus casselifavus isolate from Zhengzhou,china.</title>
        <authorList>
            <person name="Wen P."/>
        </authorList>
    </citation>
    <scope>NUCLEOTIDE SEQUENCE [LARGE SCALE GENOMIC DNA]</scope>
    <source>
        <strain evidence="4 5">EC291</strain>
    </source>
</reference>
<evidence type="ECO:0000313" key="3">
    <source>
        <dbReference type="EMBL" id="MDT2963632.1"/>
    </source>
</evidence>
<dbReference type="Gene3D" id="2.30.24.10">
    <property type="entry name" value="CAT RNA-binding domain"/>
    <property type="match status" value="1"/>
</dbReference>
<organism evidence="3 6">
    <name type="scientific">Enterococcus casseliflavus</name>
    <name type="common">Enterococcus flavescens</name>
    <dbReference type="NCBI Taxonomy" id="37734"/>
    <lineage>
        <taxon>Bacteria</taxon>
        <taxon>Bacillati</taxon>
        <taxon>Bacillota</taxon>
        <taxon>Bacilli</taxon>
        <taxon>Lactobacillales</taxon>
        <taxon>Enterococcaceae</taxon>
        <taxon>Enterococcus</taxon>
    </lineage>
</organism>
<reference evidence="3" key="2">
    <citation type="submission" date="2023-03" db="EMBL/GenBank/DDBJ databases">
        <authorList>
            <person name="Shen W."/>
            <person name="Cai J."/>
        </authorList>
    </citation>
    <scope>NUCLEOTIDE SEQUENCE</scope>
    <source>
        <strain evidence="3">K72-2</strain>
    </source>
</reference>
<dbReference type="Pfam" id="PF00874">
    <property type="entry name" value="PRD"/>
    <property type="match status" value="2"/>
</dbReference>
<dbReference type="AlphaFoldDB" id="A0AAW8UGQ6"/>
<dbReference type="EMBL" id="CP046123">
    <property type="protein sequence ID" value="QGN31054.1"/>
    <property type="molecule type" value="Genomic_DNA"/>
</dbReference>
<dbReference type="EMBL" id="JARQDV010000001">
    <property type="protein sequence ID" value="MDT2963632.1"/>
    <property type="molecule type" value="Genomic_DNA"/>
</dbReference>
<dbReference type="InterPro" id="IPR004341">
    <property type="entry name" value="CAT_RNA-bd_dom"/>
</dbReference>
<dbReference type="SUPFAM" id="SSF63520">
    <property type="entry name" value="PTS-regulatory domain, PRD"/>
    <property type="match status" value="2"/>
</dbReference>
<gene>
    <name evidence="4" type="ORF">GFU50_16720</name>
    <name evidence="3" type="ORF">P7I32_03370</name>
</gene>
<dbReference type="RefSeq" id="WP_010748943.1">
    <property type="nucleotide sequence ID" value="NZ_CP046123.1"/>
</dbReference>
<dbReference type="SUPFAM" id="SSF50151">
    <property type="entry name" value="SacY-like RNA-binding domain"/>
    <property type="match status" value="1"/>
</dbReference>
<dbReference type="InterPro" id="IPR036634">
    <property type="entry name" value="PRD_sf"/>
</dbReference>
<sequence length="280" mass="32519">MYLIKKVLNVNVIIVEKDNKDVIAFGKGIGYQQKKGQLISEEKISKFYLPIEDNRMESLITFMNNVPVKYIELAYEVIQEAEKYLDTELSANTLFSLTDHIYFTVERIRDNVIMTSSMYWEFKRFYPEEFQAAQKGVAIIEKALGVSLNEQEAANITFHIINGNSRSSIHANAIQITKIVTNILKSVQMLVKKKLDSHSLHYERLVTHAKFFAERYLTNTMLNNDAVLIKTVSTLYQESMAYSQRIKRTLEEIYEKPITEEEIAYLAIHINRLLLSQNEE</sequence>
<dbReference type="Gene3D" id="1.10.1790.10">
    <property type="entry name" value="PRD domain"/>
    <property type="match status" value="2"/>
</dbReference>
<evidence type="ECO:0000313" key="4">
    <source>
        <dbReference type="EMBL" id="QGN31054.1"/>
    </source>
</evidence>
<dbReference type="GO" id="GO:0006355">
    <property type="term" value="P:regulation of DNA-templated transcription"/>
    <property type="evidence" value="ECO:0007669"/>
    <property type="project" value="InterPro"/>
</dbReference>
<proteinExistence type="predicted"/>
<feature type="domain" description="PRD" evidence="2">
    <location>
        <begin position="171"/>
        <end position="280"/>
    </location>
</feature>
<protein>
    <submittedName>
        <fullName evidence="3">PRD domain-containing protein</fullName>
    </submittedName>
</protein>
<dbReference type="PANTHER" id="PTHR30185:SF15">
    <property type="entry name" value="CRYPTIC BETA-GLUCOSIDE BGL OPERON ANTITERMINATOR"/>
    <property type="match status" value="1"/>
</dbReference>
<evidence type="ECO:0000313" key="6">
    <source>
        <dbReference type="Proteomes" id="UP001268896"/>
    </source>
</evidence>
<dbReference type="PANTHER" id="PTHR30185">
    <property type="entry name" value="CRYPTIC BETA-GLUCOSIDE BGL OPERON ANTITERMINATOR"/>
    <property type="match status" value="1"/>
</dbReference>
<dbReference type="GO" id="GO:0003723">
    <property type="term" value="F:RNA binding"/>
    <property type="evidence" value="ECO:0007669"/>
    <property type="project" value="InterPro"/>
</dbReference>
<dbReference type="Proteomes" id="UP001268896">
    <property type="component" value="Unassembled WGS sequence"/>
</dbReference>
<keyword evidence="1" id="KW-0677">Repeat</keyword>
<dbReference type="InterPro" id="IPR050661">
    <property type="entry name" value="BglG_antiterminators"/>
</dbReference>
<dbReference type="Proteomes" id="UP000422837">
    <property type="component" value="Chromosome"/>
</dbReference>
<evidence type="ECO:0000259" key="2">
    <source>
        <dbReference type="PROSITE" id="PS51372"/>
    </source>
</evidence>
<dbReference type="PROSITE" id="PS51372">
    <property type="entry name" value="PRD_2"/>
    <property type="match status" value="2"/>
</dbReference>
<evidence type="ECO:0000256" key="1">
    <source>
        <dbReference type="ARBA" id="ARBA00022737"/>
    </source>
</evidence>
<accession>A0AAW8UGQ6</accession>
<dbReference type="Pfam" id="PF03123">
    <property type="entry name" value="CAT_RBD"/>
    <property type="match status" value="1"/>
</dbReference>
<name>A0AAW8UGQ6_ENTCA</name>
<dbReference type="SMART" id="SM01061">
    <property type="entry name" value="CAT_RBD"/>
    <property type="match status" value="1"/>
</dbReference>
<dbReference type="InterPro" id="IPR011608">
    <property type="entry name" value="PRD"/>
</dbReference>
<evidence type="ECO:0000313" key="5">
    <source>
        <dbReference type="Proteomes" id="UP000422837"/>
    </source>
</evidence>
<dbReference type="InterPro" id="IPR036650">
    <property type="entry name" value="CAT_RNA-bd_dom_sf"/>
</dbReference>